<name>R8BBD7_PHAM7</name>
<dbReference type="RefSeq" id="XP_007918612.1">
    <property type="nucleotide sequence ID" value="XM_007920421.1"/>
</dbReference>
<dbReference type="PANTHER" id="PTHR43135:SF3">
    <property type="entry name" value="ALPHA-D-RIBOSE 1-METHYLPHOSPHONATE 5-TRIPHOSPHATE DIPHOSPHATASE"/>
    <property type="match status" value="1"/>
</dbReference>
<dbReference type="EMBL" id="KB933328">
    <property type="protein sequence ID" value="EON96602.1"/>
    <property type="molecule type" value="Genomic_DNA"/>
</dbReference>
<keyword evidence="2" id="KW-0378">Hydrolase</keyword>
<sequence length="430" mass="45846">MASQPSWTQDEKSYGVRSEVVIPGRGEPVSDGAIVVEDGKIQWVGEYSKLPDKFSAVSFTKLPGAIMPGMWDVHTHFMGAHVVSGLNEGLRSFLPGTETMVGAATVDDLRATLMAGFTSVRELGGYAGYLQPIVDKGFIVGPTVYSALAVLSITGGHGDQHDAPLNTVLEACHHGVSAFAICDGVDDCIRTVRKTIRAGAKVIKVCSTGGVLSINDQPEDSQFSDAELEAIVQEAARSGRVVASHAIGKNGILAALRAGVKSIEHGMYLDKEVADLIKEKNAILVPTRHIVESLAADPSELPPSQYKKLMRMLELSRESYKFAVKEGVRIALGTDTLSSDRKNRLAHGKNAMELHWMVVAGLTPLQAIEAATATPPETLGPQGPKAGQLKAGFDADFIAVASNPLDDIDVLTEPDNITHVWKGGKIYKSS</sequence>
<dbReference type="OrthoDB" id="194468at2759"/>
<dbReference type="InterPro" id="IPR006680">
    <property type="entry name" value="Amidohydro-rel"/>
</dbReference>
<dbReference type="CDD" id="cd01299">
    <property type="entry name" value="Met_dep_hydrolase_A"/>
    <property type="match status" value="1"/>
</dbReference>
<feature type="domain" description="Amidohydrolase-related" evidence="1">
    <location>
        <begin position="66"/>
        <end position="426"/>
    </location>
</feature>
<keyword evidence="3" id="KW-1185">Reference proteome</keyword>
<reference evidence="3" key="1">
    <citation type="journal article" date="2013" name="Genome Announc.">
        <title>Draft genome sequence of the ascomycete Phaeoacremonium aleophilum strain UCR-PA7, a causal agent of the esca disease complex in grapevines.</title>
        <authorList>
            <person name="Blanco-Ulate B."/>
            <person name="Rolshausen P."/>
            <person name="Cantu D."/>
        </authorList>
    </citation>
    <scope>NUCLEOTIDE SEQUENCE [LARGE SCALE GENOMIC DNA]</scope>
    <source>
        <strain evidence="3">UCR-PA7</strain>
    </source>
</reference>
<accession>R8BBD7</accession>
<evidence type="ECO:0000259" key="1">
    <source>
        <dbReference type="Pfam" id="PF01979"/>
    </source>
</evidence>
<proteinExistence type="predicted"/>
<dbReference type="Pfam" id="PF01979">
    <property type="entry name" value="Amidohydro_1"/>
    <property type="match status" value="1"/>
</dbReference>
<dbReference type="Gene3D" id="2.30.40.10">
    <property type="entry name" value="Urease, subunit C, domain 1"/>
    <property type="match status" value="1"/>
</dbReference>
<dbReference type="SUPFAM" id="SSF51556">
    <property type="entry name" value="Metallo-dependent hydrolases"/>
    <property type="match status" value="1"/>
</dbReference>
<dbReference type="SUPFAM" id="SSF51338">
    <property type="entry name" value="Composite domain of metallo-dependent hydrolases"/>
    <property type="match status" value="2"/>
</dbReference>
<dbReference type="AlphaFoldDB" id="R8BBD7"/>
<dbReference type="InterPro" id="IPR032466">
    <property type="entry name" value="Metal_Hydrolase"/>
</dbReference>
<dbReference type="InterPro" id="IPR057744">
    <property type="entry name" value="OTAase-like"/>
</dbReference>
<dbReference type="eggNOG" id="ENOG502QRDE">
    <property type="taxonomic scope" value="Eukaryota"/>
</dbReference>
<dbReference type="Proteomes" id="UP000014074">
    <property type="component" value="Unassembled WGS sequence"/>
</dbReference>
<dbReference type="GO" id="GO:0016810">
    <property type="term" value="F:hydrolase activity, acting on carbon-nitrogen (but not peptide) bonds"/>
    <property type="evidence" value="ECO:0007669"/>
    <property type="project" value="InterPro"/>
</dbReference>
<protein>
    <submittedName>
        <fullName evidence="2">Putative amidohydrolase protein</fullName>
    </submittedName>
</protein>
<dbReference type="PANTHER" id="PTHR43135">
    <property type="entry name" value="ALPHA-D-RIBOSE 1-METHYLPHOSPHONATE 5-TRIPHOSPHATE DIPHOSPHATASE"/>
    <property type="match status" value="1"/>
</dbReference>
<dbReference type="GeneID" id="19328701"/>
<evidence type="ECO:0000313" key="3">
    <source>
        <dbReference type="Proteomes" id="UP000014074"/>
    </source>
</evidence>
<dbReference type="InterPro" id="IPR051781">
    <property type="entry name" value="Metallo-dep_Hydrolase"/>
</dbReference>
<evidence type="ECO:0000313" key="2">
    <source>
        <dbReference type="EMBL" id="EON96602.1"/>
    </source>
</evidence>
<dbReference type="Gene3D" id="3.20.20.140">
    <property type="entry name" value="Metal-dependent hydrolases"/>
    <property type="match status" value="1"/>
</dbReference>
<dbReference type="HOGENOM" id="CLU_023620_2_1_1"/>
<organism evidence="2 3">
    <name type="scientific">Phaeoacremonium minimum (strain UCR-PA7)</name>
    <name type="common">Esca disease fungus</name>
    <name type="synonym">Togninia minima</name>
    <dbReference type="NCBI Taxonomy" id="1286976"/>
    <lineage>
        <taxon>Eukaryota</taxon>
        <taxon>Fungi</taxon>
        <taxon>Dikarya</taxon>
        <taxon>Ascomycota</taxon>
        <taxon>Pezizomycotina</taxon>
        <taxon>Sordariomycetes</taxon>
        <taxon>Sordariomycetidae</taxon>
        <taxon>Togniniales</taxon>
        <taxon>Togniniaceae</taxon>
        <taxon>Phaeoacremonium</taxon>
    </lineage>
</organism>
<gene>
    <name evidence="2" type="ORF">UCRPA7_7901</name>
</gene>
<dbReference type="KEGG" id="tmn:UCRPA7_7901"/>
<dbReference type="InterPro" id="IPR011059">
    <property type="entry name" value="Metal-dep_hydrolase_composite"/>
</dbReference>